<comment type="caution">
    <text evidence="1">The sequence shown here is derived from an EMBL/GenBank/DDBJ whole genome shotgun (WGS) entry which is preliminary data.</text>
</comment>
<protein>
    <submittedName>
        <fullName evidence="1">DUF2031 domain-containing protein</fullName>
    </submittedName>
</protein>
<proteinExistence type="predicted"/>
<dbReference type="EMBL" id="DWUS01000065">
    <property type="protein sequence ID" value="HJD50718.1"/>
    <property type="molecule type" value="Genomic_DNA"/>
</dbReference>
<gene>
    <name evidence="1" type="ORF">H9908_02435</name>
</gene>
<evidence type="ECO:0000313" key="1">
    <source>
        <dbReference type="EMBL" id="HJD50718.1"/>
    </source>
</evidence>
<sequence>MGNRITPLSEKQEKRSASSTIAGYLYQFERSVIELLQLDRPEDVIRVEGIEDIDIWSSTETVVQIKYYSAKKFSLPIIREAVYELLLSFADRPLRNYILYIHCGEGGEIPEKLTLDKIKECLTYQVGNNKGKRIDEDSPFDDSTLKGFAENNFRIYSGPTLDDQMNITISELAKSLECDREEAKILHHGRAVQYIHQIAVRKKDEDRIISKEDFIKHLKIREQLYNRWHKQLLGDKRFHGEIAKKLKKAKYNDKSKSRGISLEVNEDNVGSVKQLAIELAGDLDVSKARTRKAKPWTLILRGDKQLIKMVKTGLLEKKYYFNDGYESINFSHDYFDASPIVNTKRTDVVSKRSFYIRVVGEGAIKPVCSMLCKLDCLILLDSNETWYREISSSIPTEINAIKIEDLNSLLREVAL</sequence>
<reference evidence="1" key="1">
    <citation type="journal article" date="2021" name="PeerJ">
        <title>Extensive microbial diversity within the chicken gut microbiome revealed by metagenomics and culture.</title>
        <authorList>
            <person name="Gilroy R."/>
            <person name="Ravi A."/>
            <person name="Getino M."/>
            <person name="Pursley I."/>
            <person name="Horton D.L."/>
            <person name="Alikhan N.F."/>
            <person name="Baker D."/>
            <person name="Gharbi K."/>
            <person name="Hall N."/>
            <person name="Watson M."/>
            <person name="Adriaenssens E.M."/>
            <person name="Foster-Nyarko E."/>
            <person name="Jarju S."/>
            <person name="Secka A."/>
            <person name="Antonio M."/>
            <person name="Oren A."/>
            <person name="Chaudhuri R.R."/>
            <person name="La Ragione R."/>
            <person name="Hildebrand F."/>
            <person name="Pallen M.J."/>
        </authorList>
    </citation>
    <scope>NUCLEOTIDE SEQUENCE</scope>
    <source>
        <strain evidence="1">ChiHjej10B9-4811</strain>
    </source>
</reference>
<reference evidence="1" key="2">
    <citation type="submission" date="2021-04" db="EMBL/GenBank/DDBJ databases">
        <authorList>
            <person name="Gilroy R."/>
        </authorList>
    </citation>
    <scope>NUCLEOTIDE SEQUENCE</scope>
    <source>
        <strain evidence="1">ChiHjej10B9-4811</strain>
    </source>
</reference>
<evidence type="ECO:0000313" key="2">
    <source>
        <dbReference type="Proteomes" id="UP000823908"/>
    </source>
</evidence>
<dbReference type="AlphaFoldDB" id="A0A9D2UE77"/>
<accession>A0A9D2UE77</accession>
<dbReference type="Proteomes" id="UP000823908">
    <property type="component" value="Unassembled WGS sequence"/>
</dbReference>
<name>A0A9D2UE77_9MICC</name>
<organism evidence="1 2">
    <name type="scientific">Candidatus Rothia avistercoris</name>
    <dbReference type="NCBI Taxonomy" id="2840479"/>
    <lineage>
        <taxon>Bacteria</taxon>
        <taxon>Bacillati</taxon>
        <taxon>Actinomycetota</taxon>
        <taxon>Actinomycetes</taxon>
        <taxon>Micrococcales</taxon>
        <taxon>Micrococcaceae</taxon>
        <taxon>Rothia</taxon>
    </lineage>
</organism>